<reference evidence="12 13" key="1">
    <citation type="submission" date="2020-02" db="EMBL/GenBank/DDBJ databases">
        <authorList>
            <person name="Hogendoorn C."/>
        </authorList>
    </citation>
    <scope>NUCLEOTIDE SEQUENCE [LARGE SCALE GENOMIC DNA]</scope>
    <source>
        <strain evidence="12">R501</strain>
    </source>
</reference>
<proteinExistence type="predicted"/>
<dbReference type="Pfam" id="PF00486">
    <property type="entry name" value="Trans_reg_C"/>
    <property type="match status" value="1"/>
</dbReference>
<dbReference type="FunFam" id="1.10.10.10:FF:000005">
    <property type="entry name" value="Two-component system response regulator"/>
    <property type="match status" value="1"/>
</dbReference>
<dbReference type="InterPro" id="IPR039420">
    <property type="entry name" value="WalR-like"/>
</dbReference>
<dbReference type="GO" id="GO:0005829">
    <property type="term" value="C:cytosol"/>
    <property type="evidence" value="ECO:0007669"/>
    <property type="project" value="TreeGrafter"/>
</dbReference>
<dbReference type="EMBL" id="LR778114">
    <property type="protein sequence ID" value="CAB1129703.1"/>
    <property type="molecule type" value="Genomic_DNA"/>
</dbReference>
<dbReference type="SUPFAM" id="SSF52172">
    <property type="entry name" value="CheY-like"/>
    <property type="match status" value="1"/>
</dbReference>
<organism evidence="12 13">
    <name type="scientific">Candidatus Hydrogenisulfobacillus filiaventi</name>
    <dbReference type="NCBI Taxonomy" id="2707344"/>
    <lineage>
        <taxon>Bacteria</taxon>
        <taxon>Bacillati</taxon>
        <taxon>Bacillota</taxon>
        <taxon>Clostridia</taxon>
        <taxon>Eubacteriales</taxon>
        <taxon>Clostridiales Family XVII. Incertae Sedis</taxon>
        <taxon>Candidatus Hydrogenisulfobacillus</taxon>
    </lineage>
</organism>
<comment type="function">
    <text evidence="7">May play the central regulatory role in sporulation. It may be an element of the effector pathway responsible for the activation of sporulation genes in response to nutritional stress. Spo0A may act in concert with spo0H (a sigma factor) to control the expression of some genes that are critical to the sporulation process.</text>
</comment>
<dbReference type="PROSITE" id="PS51755">
    <property type="entry name" value="OMPR_PHOB"/>
    <property type="match status" value="1"/>
</dbReference>
<protein>
    <recommendedName>
        <fullName evidence="1">Stage 0 sporulation protein A homolog</fullName>
    </recommendedName>
</protein>
<keyword evidence="4" id="KW-0805">Transcription regulation</keyword>
<dbReference type="Pfam" id="PF00072">
    <property type="entry name" value="Response_reg"/>
    <property type="match status" value="1"/>
</dbReference>
<evidence type="ECO:0000256" key="2">
    <source>
        <dbReference type="ARBA" id="ARBA00022553"/>
    </source>
</evidence>
<dbReference type="CDD" id="cd17624">
    <property type="entry name" value="REC_OmpR_PmrA-like"/>
    <property type="match status" value="1"/>
</dbReference>
<evidence type="ECO:0000259" key="10">
    <source>
        <dbReference type="PROSITE" id="PS50110"/>
    </source>
</evidence>
<feature type="domain" description="Response regulatory" evidence="10">
    <location>
        <begin position="2"/>
        <end position="116"/>
    </location>
</feature>
<keyword evidence="3" id="KW-0902">Two-component regulatory system</keyword>
<keyword evidence="13" id="KW-1185">Reference proteome</keyword>
<dbReference type="CDD" id="cd00383">
    <property type="entry name" value="trans_reg_C"/>
    <property type="match status" value="1"/>
</dbReference>
<dbReference type="PANTHER" id="PTHR48111:SF36">
    <property type="entry name" value="TRANSCRIPTIONAL REGULATORY PROTEIN CUTR"/>
    <property type="match status" value="1"/>
</dbReference>
<dbReference type="InterPro" id="IPR001867">
    <property type="entry name" value="OmpR/PhoB-type_DNA-bd"/>
</dbReference>
<feature type="DNA-binding region" description="OmpR/PhoB-type" evidence="9">
    <location>
        <begin position="125"/>
        <end position="222"/>
    </location>
</feature>
<dbReference type="InterPro" id="IPR011006">
    <property type="entry name" value="CheY-like_superfamily"/>
</dbReference>
<evidence type="ECO:0000256" key="6">
    <source>
        <dbReference type="ARBA" id="ARBA00023163"/>
    </source>
</evidence>
<evidence type="ECO:0000256" key="8">
    <source>
        <dbReference type="PROSITE-ProRule" id="PRU00169"/>
    </source>
</evidence>
<evidence type="ECO:0000313" key="12">
    <source>
        <dbReference type="EMBL" id="CAB1129703.1"/>
    </source>
</evidence>
<gene>
    <name evidence="12" type="primary">mprA</name>
    <name evidence="12" type="ORF">R50_2206</name>
</gene>
<dbReference type="Gene3D" id="6.10.250.690">
    <property type="match status" value="1"/>
</dbReference>
<dbReference type="InterPro" id="IPR001789">
    <property type="entry name" value="Sig_transdc_resp-reg_receiver"/>
</dbReference>
<keyword evidence="5 9" id="KW-0238">DNA-binding</keyword>
<dbReference type="PANTHER" id="PTHR48111">
    <property type="entry name" value="REGULATOR OF RPOS"/>
    <property type="match status" value="1"/>
</dbReference>
<dbReference type="Proteomes" id="UP000503399">
    <property type="component" value="Chromosome"/>
</dbReference>
<dbReference type="GO" id="GO:0006355">
    <property type="term" value="P:regulation of DNA-templated transcription"/>
    <property type="evidence" value="ECO:0007669"/>
    <property type="project" value="InterPro"/>
</dbReference>
<feature type="modified residue" description="4-aspartylphosphate" evidence="8">
    <location>
        <position position="51"/>
    </location>
</feature>
<name>A0A6F8ZJS1_9FIRM</name>
<sequence length="222" mass="24127">MKLLVVEDEGRLAALLRKGLAAAGHPCDLAATVGEALDFLAASEYDGMVLDRLLPDGDGLDLCRQLRRQGRALPVLVLTARDSVDDRIAGLEAGADDYLVKPFAFGELIARLAALSRRPPVYRGEDEIRAGDLVLNLTRRTAVRGGRVLALTPKEFAVLELLASRPGQVFSRDRILDRVWGADREPSANVVEAVIARLRHKLDAGASPLIRTVRGFGYKIDP</sequence>
<evidence type="ECO:0000313" key="13">
    <source>
        <dbReference type="Proteomes" id="UP000503399"/>
    </source>
</evidence>
<dbReference type="Gene3D" id="3.40.50.2300">
    <property type="match status" value="1"/>
</dbReference>
<evidence type="ECO:0000256" key="1">
    <source>
        <dbReference type="ARBA" id="ARBA00018672"/>
    </source>
</evidence>
<dbReference type="InterPro" id="IPR036388">
    <property type="entry name" value="WH-like_DNA-bd_sf"/>
</dbReference>
<dbReference type="PROSITE" id="PS50110">
    <property type="entry name" value="RESPONSE_REGULATORY"/>
    <property type="match status" value="1"/>
</dbReference>
<dbReference type="GO" id="GO:0000156">
    <property type="term" value="F:phosphorelay response regulator activity"/>
    <property type="evidence" value="ECO:0007669"/>
    <property type="project" value="TreeGrafter"/>
</dbReference>
<evidence type="ECO:0000256" key="7">
    <source>
        <dbReference type="ARBA" id="ARBA00024867"/>
    </source>
</evidence>
<dbReference type="Gene3D" id="1.10.10.10">
    <property type="entry name" value="Winged helix-like DNA-binding domain superfamily/Winged helix DNA-binding domain"/>
    <property type="match status" value="1"/>
</dbReference>
<keyword evidence="6" id="KW-0804">Transcription</keyword>
<keyword evidence="2 8" id="KW-0597">Phosphoprotein</keyword>
<accession>A0A6F8ZJS1</accession>
<evidence type="ECO:0000256" key="3">
    <source>
        <dbReference type="ARBA" id="ARBA00023012"/>
    </source>
</evidence>
<dbReference type="SMART" id="SM00862">
    <property type="entry name" value="Trans_reg_C"/>
    <property type="match status" value="1"/>
</dbReference>
<dbReference type="GO" id="GO:0000976">
    <property type="term" value="F:transcription cis-regulatory region binding"/>
    <property type="evidence" value="ECO:0007669"/>
    <property type="project" value="TreeGrafter"/>
</dbReference>
<dbReference type="AlphaFoldDB" id="A0A6F8ZJS1"/>
<feature type="domain" description="OmpR/PhoB-type" evidence="11">
    <location>
        <begin position="125"/>
        <end position="222"/>
    </location>
</feature>
<evidence type="ECO:0000259" key="11">
    <source>
        <dbReference type="PROSITE" id="PS51755"/>
    </source>
</evidence>
<evidence type="ECO:0000256" key="4">
    <source>
        <dbReference type="ARBA" id="ARBA00023015"/>
    </source>
</evidence>
<evidence type="ECO:0000256" key="9">
    <source>
        <dbReference type="PROSITE-ProRule" id="PRU01091"/>
    </source>
</evidence>
<dbReference type="GO" id="GO:0032993">
    <property type="term" value="C:protein-DNA complex"/>
    <property type="evidence" value="ECO:0007669"/>
    <property type="project" value="TreeGrafter"/>
</dbReference>
<evidence type="ECO:0000256" key="5">
    <source>
        <dbReference type="ARBA" id="ARBA00023125"/>
    </source>
</evidence>
<dbReference type="KEGG" id="hfv:R50_2206"/>
<dbReference type="SMART" id="SM00448">
    <property type="entry name" value="REC"/>
    <property type="match status" value="1"/>
</dbReference>